<dbReference type="InterPro" id="IPR053169">
    <property type="entry name" value="MUG_Protein"/>
</dbReference>
<dbReference type="PANTHER" id="PTHR47791:SF2">
    <property type="entry name" value="ENDO MANNANASE, GH76 FAMILY (EUROFUNG)"/>
    <property type="match status" value="1"/>
</dbReference>
<dbReference type="InterPro" id="IPR005198">
    <property type="entry name" value="Glyco_hydro_76"/>
</dbReference>
<gene>
    <name evidence="2" type="ORF">B0T17DRAFT_459531</name>
</gene>
<dbReference type="PANTHER" id="PTHR47791">
    <property type="entry name" value="MEIOTICALLY UP-REGULATED GENE 191 PROTEIN"/>
    <property type="match status" value="1"/>
</dbReference>
<dbReference type="SUPFAM" id="SSF48208">
    <property type="entry name" value="Six-hairpin glycosidases"/>
    <property type="match status" value="1"/>
</dbReference>
<comment type="caution">
    <text evidence="2">The sequence shown here is derived from an EMBL/GenBank/DDBJ whole genome shotgun (WGS) entry which is preliminary data.</text>
</comment>
<feature type="region of interest" description="Disordered" evidence="1">
    <location>
        <begin position="543"/>
        <end position="573"/>
    </location>
</feature>
<feature type="non-terminal residue" evidence="2">
    <location>
        <position position="589"/>
    </location>
</feature>
<evidence type="ECO:0008006" key="4">
    <source>
        <dbReference type="Google" id="ProtNLM"/>
    </source>
</evidence>
<feature type="non-terminal residue" evidence="2">
    <location>
        <position position="1"/>
    </location>
</feature>
<sequence length="589" mass="64799">QSSWSFLPSHLASDTRNDVRAESTVPDPQLFGDILEALRVMQDSYFQPWVGTWPTAIDWTAAVMGTHVAAALTSISEGLGLIHPLGSEEYSIKENVVSLYFTQLIGFYFGQDAFAIRLQAFDDMLWVVLNWLDAIQFIDAFSKSRDSNLAAAASQLTDPTEILRNQSWHGNLWIPAFAHRARLFWELASTGWDTKLCGGGMTWNPRLMPYKNAITNELYIAGSIGMYIYFPGDDNAAPFNVTLDPEPPRPQEVWHPHDPKYFTAAVDAYAWLTSSNMTNSQGLYVDGFHISGYPSGSNNTKCDQRDEMVYTYNQGVLLSGQLNLFRVTGDAAFLRAGHVLVQNVIRATGYNLGHQSPVDDVDALFPGQLPPWHGLGRAGILEDACDVGGQCSQNAQTFKGIWMHHFAVFCSLLEPPPADLPFVTAAPSFDAIRAAHFAACQRYVPWLGHNARAARGTRDGAGKYGMWWTVGLLNLTESGLQITPAALPPPTPGTIDYRNYGVPNDPVWVATDVPLPPLEMGSAASPLKAGDEVWGQRPMANLVKRGRSSGGKEKRDTYPDPNTRGRGRTVETQGTGLAALRAFWEVSNQ</sequence>
<protein>
    <recommendedName>
        <fullName evidence="4">Glycosyl hydrolase</fullName>
    </recommendedName>
</protein>
<accession>A0AA40BYT3</accession>
<reference evidence="2" key="1">
    <citation type="submission" date="2023-06" db="EMBL/GenBank/DDBJ databases">
        <title>Genome-scale phylogeny and comparative genomics of the fungal order Sordariales.</title>
        <authorList>
            <consortium name="Lawrence Berkeley National Laboratory"/>
            <person name="Hensen N."/>
            <person name="Bonometti L."/>
            <person name="Westerberg I."/>
            <person name="Brannstrom I.O."/>
            <person name="Guillou S."/>
            <person name="Cros-Aarteil S."/>
            <person name="Calhoun S."/>
            <person name="Haridas S."/>
            <person name="Kuo A."/>
            <person name="Mondo S."/>
            <person name="Pangilinan J."/>
            <person name="Riley R."/>
            <person name="LaButti K."/>
            <person name="Andreopoulos B."/>
            <person name="Lipzen A."/>
            <person name="Chen C."/>
            <person name="Yanf M."/>
            <person name="Daum C."/>
            <person name="Ng V."/>
            <person name="Clum A."/>
            <person name="Steindorff A."/>
            <person name="Ohm R."/>
            <person name="Martin F."/>
            <person name="Silar P."/>
            <person name="Natvig D."/>
            <person name="Lalanne C."/>
            <person name="Gautier V."/>
            <person name="Ament-velasquez S.L."/>
            <person name="Kruys A."/>
            <person name="Hutchinson M.I."/>
            <person name="Powell A.J."/>
            <person name="Barry K."/>
            <person name="Miller A.N."/>
            <person name="Grigoriev I.V."/>
            <person name="Debuchy R."/>
            <person name="Gladieux P."/>
            <person name="Thoren M.H."/>
            <person name="Johannesson H."/>
        </authorList>
    </citation>
    <scope>NUCLEOTIDE SEQUENCE</scope>
    <source>
        <strain evidence="2">SMH3391-2</strain>
    </source>
</reference>
<dbReference type="Gene3D" id="1.50.10.20">
    <property type="match status" value="1"/>
</dbReference>
<dbReference type="Proteomes" id="UP001174934">
    <property type="component" value="Unassembled WGS sequence"/>
</dbReference>
<dbReference type="AlphaFoldDB" id="A0AA40BYT3"/>
<proteinExistence type="predicted"/>
<organism evidence="2 3">
    <name type="scientific">Bombardia bombarda</name>
    <dbReference type="NCBI Taxonomy" id="252184"/>
    <lineage>
        <taxon>Eukaryota</taxon>
        <taxon>Fungi</taxon>
        <taxon>Dikarya</taxon>
        <taxon>Ascomycota</taxon>
        <taxon>Pezizomycotina</taxon>
        <taxon>Sordariomycetes</taxon>
        <taxon>Sordariomycetidae</taxon>
        <taxon>Sordariales</taxon>
        <taxon>Lasiosphaeriaceae</taxon>
        <taxon>Bombardia</taxon>
    </lineage>
</organism>
<evidence type="ECO:0000256" key="1">
    <source>
        <dbReference type="SAM" id="MobiDB-lite"/>
    </source>
</evidence>
<evidence type="ECO:0000313" key="2">
    <source>
        <dbReference type="EMBL" id="KAK0618533.1"/>
    </source>
</evidence>
<dbReference type="EMBL" id="JAULSR010000005">
    <property type="protein sequence ID" value="KAK0618533.1"/>
    <property type="molecule type" value="Genomic_DNA"/>
</dbReference>
<dbReference type="GO" id="GO:0005975">
    <property type="term" value="P:carbohydrate metabolic process"/>
    <property type="evidence" value="ECO:0007669"/>
    <property type="project" value="InterPro"/>
</dbReference>
<keyword evidence="3" id="KW-1185">Reference proteome</keyword>
<dbReference type="InterPro" id="IPR008928">
    <property type="entry name" value="6-hairpin_glycosidase_sf"/>
</dbReference>
<name>A0AA40BYT3_9PEZI</name>
<evidence type="ECO:0000313" key="3">
    <source>
        <dbReference type="Proteomes" id="UP001174934"/>
    </source>
</evidence>
<dbReference type="Pfam" id="PF03663">
    <property type="entry name" value="Glyco_hydro_76"/>
    <property type="match status" value="1"/>
</dbReference>